<proteinExistence type="predicted"/>
<dbReference type="AlphaFoldDB" id="A0ABD1VXN2"/>
<keyword evidence="2" id="KW-1185">Reference proteome</keyword>
<accession>A0ABD1VXN2</accession>
<comment type="caution">
    <text evidence="1">The sequence shown here is derived from an EMBL/GenBank/DDBJ whole genome shotgun (WGS) entry which is preliminary data.</text>
</comment>
<reference evidence="2" key="1">
    <citation type="submission" date="2024-07" db="EMBL/GenBank/DDBJ databases">
        <title>Two chromosome-level genome assemblies of Korean endemic species Abeliophyllum distichum and Forsythia ovata (Oleaceae).</title>
        <authorList>
            <person name="Jang H."/>
        </authorList>
    </citation>
    <scope>NUCLEOTIDE SEQUENCE [LARGE SCALE GENOMIC DNA]</scope>
</reference>
<dbReference type="Proteomes" id="UP001604336">
    <property type="component" value="Unassembled WGS sequence"/>
</dbReference>
<name>A0ABD1VXN2_9LAMI</name>
<gene>
    <name evidence="1" type="ORF">Adt_03132</name>
</gene>
<evidence type="ECO:0000313" key="1">
    <source>
        <dbReference type="EMBL" id="KAL2542154.1"/>
    </source>
</evidence>
<dbReference type="EMBL" id="JBFOLK010000001">
    <property type="protein sequence ID" value="KAL2542154.1"/>
    <property type="molecule type" value="Genomic_DNA"/>
</dbReference>
<evidence type="ECO:0000313" key="2">
    <source>
        <dbReference type="Proteomes" id="UP001604336"/>
    </source>
</evidence>
<organism evidence="1 2">
    <name type="scientific">Abeliophyllum distichum</name>
    <dbReference type="NCBI Taxonomy" id="126358"/>
    <lineage>
        <taxon>Eukaryota</taxon>
        <taxon>Viridiplantae</taxon>
        <taxon>Streptophyta</taxon>
        <taxon>Embryophyta</taxon>
        <taxon>Tracheophyta</taxon>
        <taxon>Spermatophyta</taxon>
        <taxon>Magnoliopsida</taxon>
        <taxon>eudicotyledons</taxon>
        <taxon>Gunneridae</taxon>
        <taxon>Pentapetalae</taxon>
        <taxon>asterids</taxon>
        <taxon>lamiids</taxon>
        <taxon>Lamiales</taxon>
        <taxon>Oleaceae</taxon>
        <taxon>Forsythieae</taxon>
        <taxon>Abeliophyllum</taxon>
    </lineage>
</organism>
<sequence length="115" mass="12916">MEFLIVDTYSTYHGVLGNPMLKNLQAVTSIHHLAMKFPKSVLHECTPKGGEVQECSPTVMTIQTEPMDIVPKKIKEDIVLDEGLDLRIIGSNSLTSSIEELETYLVNHLDSFRML</sequence>
<protein>
    <submittedName>
        <fullName evidence="1">Uncharacterized protein</fullName>
    </submittedName>
</protein>